<dbReference type="GO" id="GO:0005978">
    <property type="term" value="P:glycogen biosynthetic process"/>
    <property type="evidence" value="ECO:0007669"/>
    <property type="project" value="UniProtKB-KW"/>
</dbReference>
<evidence type="ECO:0000256" key="7">
    <source>
        <dbReference type="ARBA" id="ARBA00023056"/>
    </source>
</evidence>
<evidence type="ECO:0000256" key="3">
    <source>
        <dbReference type="ARBA" id="ARBA00010281"/>
    </source>
</evidence>
<evidence type="ECO:0000256" key="2">
    <source>
        <dbReference type="ARBA" id="ARBA00002764"/>
    </source>
</evidence>
<dbReference type="SUPFAM" id="SSF53756">
    <property type="entry name" value="UDP-Glycosyltransferase/glycogen phosphorylase"/>
    <property type="match status" value="1"/>
</dbReference>
<name>A0A1G2V7L2_9BACT</name>
<dbReference type="NCBIfam" id="TIGR02095">
    <property type="entry name" value="glgA"/>
    <property type="match status" value="1"/>
</dbReference>
<reference evidence="10 11" key="1">
    <citation type="journal article" date="2016" name="Nat. Commun.">
        <title>Thousands of microbial genomes shed light on interconnected biogeochemical processes in an aquifer system.</title>
        <authorList>
            <person name="Anantharaman K."/>
            <person name="Brown C.T."/>
            <person name="Hug L.A."/>
            <person name="Sharon I."/>
            <person name="Castelle C.J."/>
            <person name="Probst A.J."/>
            <person name="Thomas B.C."/>
            <person name="Singh A."/>
            <person name="Wilkins M.J."/>
            <person name="Karaoz U."/>
            <person name="Brodie E.L."/>
            <person name="Williams K.H."/>
            <person name="Hubbard S.S."/>
            <person name="Banfield J.F."/>
        </authorList>
    </citation>
    <scope>NUCLEOTIDE SEQUENCE [LARGE SCALE GENOMIC DNA]</scope>
</reference>
<proteinExistence type="inferred from homology"/>
<evidence type="ECO:0000259" key="9">
    <source>
        <dbReference type="Pfam" id="PF08323"/>
    </source>
</evidence>
<organism evidence="10 11">
    <name type="scientific">Candidatus Zambryskibacteria bacterium RIFOXYD2_FULL_43_10</name>
    <dbReference type="NCBI Taxonomy" id="1802782"/>
    <lineage>
        <taxon>Bacteria</taxon>
        <taxon>Candidatus Zambryskiibacteriota</taxon>
    </lineage>
</organism>
<keyword evidence="7" id="KW-0320">Glycogen biosynthesis</keyword>
<dbReference type="Pfam" id="PF08323">
    <property type="entry name" value="Glyco_transf_5"/>
    <property type="match status" value="1"/>
</dbReference>
<evidence type="ECO:0000313" key="10">
    <source>
        <dbReference type="EMBL" id="OHB17629.1"/>
    </source>
</evidence>
<accession>A0A1G2V7L2</accession>
<evidence type="ECO:0000259" key="8">
    <source>
        <dbReference type="Pfam" id="PF00534"/>
    </source>
</evidence>
<dbReference type="PANTHER" id="PTHR45825">
    <property type="entry name" value="GRANULE-BOUND STARCH SYNTHASE 1, CHLOROPLASTIC/AMYLOPLASTIC"/>
    <property type="match status" value="1"/>
</dbReference>
<dbReference type="Pfam" id="PF00534">
    <property type="entry name" value="Glycos_transf_1"/>
    <property type="match status" value="1"/>
</dbReference>
<evidence type="ECO:0000256" key="5">
    <source>
        <dbReference type="ARBA" id="ARBA00022676"/>
    </source>
</evidence>
<gene>
    <name evidence="10" type="ORF">A2544_02425</name>
</gene>
<dbReference type="EC" id="2.4.1.21" evidence="4"/>
<evidence type="ECO:0000256" key="6">
    <source>
        <dbReference type="ARBA" id="ARBA00022679"/>
    </source>
</evidence>
<comment type="caution">
    <text evidence="10">The sequence shown here is derived from an EMBL/GenBank/DDBJ whole genome shotgun (WGS) entry which is preliminary data.</text>
</comment>
<evidence type="ECO:0000313" key="11">
    <source>
        <dbReference type="Proteomes" id="UP000176868"/>
    </source>
</evidence>
<keyword evidence="6" id="KW-0808">Transferase</keyword>
<dbReference type="AlphaFoldDB" id="A0A1G2V7L2"/>
<dbReference type="InterPro" id="IPR013534">
    <property type="entry name" value="Starch_synth_cat_dom"/>
</dbReference>
<dbReference type="GO" id="GO:0009011">
    <property type="term" value="F:alpha-1,4-glucan glucosyltransferase (ADP-glucose donor) activity"/>
    <property type="evidence" value="ECO:0007669"/>
    <property type="project" value="UniProtKB-EC"/>
</dbReference>
<dbReference type="Proteomes" id="UP000176868">
    <property type="component" value="Unassembled WGS sequence"/>
</dbReference>
<feature type="non-terminal residue" evidence="10">
    <location>
        <position position="403"/>
    </location>
</feature>
<keyword evidence="5" id="KW-0328">Glycosyltransferase</keyword>
<comment type="similarity">
    <text evidence="3">Belongs to the glycosyltransferase 1 family. Bacterial/plant glycogen synthase subfamily.</text>
</comment>
<dbReference type="STRING" id="1802782.A2544_02425"/>
<dbReference type="CDD" id="cd03791">
    <property type="entry name" value="GT5_Glycogen_synthase_DULL1-like"/>
    <property type="match status" value="1"/>
</dbReference>
<dbReference type="InterPro" id="IPR001296">
    <property type="entry name" value="Glyco_trans_1"/>
</dbReference>
<comment type="function">
    <text evidence="2">Synthesizes alpha-1,4-glucan chains using ADP-glucose.</text>
</comment>
<comment type="catalytic activity">
    <reaction evidence="1">
        <text>[(1-&gt;4)-alpha-D-glucosyl](n) + ADP-alpha-D-glucose = [(1-&gt;4)-alpha-D-glucosyl](n+1) + ADP + H(+)</text>
        <dbReference type="Rhea" id="RHEA:18189"/>
        <dbReference type="Rhea" id="RHEA-COMP:9584"/>
        <dbReference type="Rhea" id="RHEA-COMP:9587"/>
        <dbReference type="ChEBI" id="CHEBI:15378"/>
        <dbReference type="ChEBI" id="CHEBI:15444"/>
        <dbReference type="ChEBI" id="CHEBI:57498"/>
        <dbReference type="ChEBI" id="CHEBI:456216"/>
        <dbReference type="EC" id="2.4.1.21"/>
    </reaction>
</comment>
<protein>
    <recommendedName>
        <fullName evidence="4">starch synthase</fullName>
        <ecNumber evidence="4">2.4.1.21</ecNumber>
    </recommendedName>
</protein>
<sequence length="403" mass="46520">MIIPKYLSIDENVYKLKLEYKSLEVPTENDNEPSHLVCNIKRYDPKREDIDPATTYFLENQEYYEQRANIYGYADDAIRWTLLCRGTLEFIRLHPDWVPDIIVSSDWQTGLLANFLKTTYKNDAILSKIASVFTIHNLYYQAMFDHKFVSEMDFDDGHSLIPAFNSPRLEHINCMRRGIIYSDVINTVSPTYAKEIMTGEYGELLDDLLRERRAVLSGILNGIDYDLWNPETNTNIESTYNSKRLDLRIKNRVALQERFRLPIDKNAFIISIVGRLTKQKGLDMFYHILETLLMELPIQLIVVGEGEGEFMSFFHDLESKYKDKVATHLKFDNVLPHLVFAGADVVLLPSRFEPCGLIQMEAMRMGTIPIVRKTGGLADSVEDYNPNNETGTGFTFERFDSSA</sequence>
<feature type="domain" description="Glycosyl transferase family 1" evidence="8">
    <location>
        <begin position="257"/>
        <end position="398"/>
    </location>
</feature>
<dbReference type="InterPro" id="IPR011835">
    <property type="entry name" value="GS/SS"/>
</dbReference>
<dbReference type="EMBL" id="MHWZ01000016">
    <property type="protein sequence ID" value="OHB17629.1"/>
    <property type="molecule type" value="Genomic_DNA"/>
</dbReference>
<dbReference type="PANTHER" id="PTHR45825:SF11">
    <property type="entry name" value="ALPHA AMYLASE DOMAIN-CONTAINING PROTEIN"/>
    <property type="match status" value="1"/>
</dbReference>
<evidence type="ECO:0000256" key="1">
    <source>
        <dbReference type="ARBA" id="ARBA00001478"/>
    </source>
</evidence>
<dbReference type="Gene3D" id="3.40.50.2000">
    <property type="entry name" value="Glycogen Phosphorylase B"/>
    <property type="match status" value="2"/>
</dbReference>
<dbReference type="GO" id="GO:0004373">
    <property type="term" value="F:alpha-1,4-glucan glucosyltransferase (UDP-glucose donor) activity"/>
    <property type="evidence" value="ECO:0007669"/>
    <property type="project" value="InterPro"/>
</dbReference>
<feature type="domain" description="Starch synthase catalytic" evidence="9">
    <location>
        <begin position="2"/>
        <end position="211"/>
    </location>
</feature>
<evidence type="ECO:0000256" key="4">
    <source>
        <dbReference type="ARBA" id="ARBA00012588"/>
    </source>
</evidence>